<comment type="caution">
    <text evidence="2">The sequence shown here is derived from an EMBL/GenBank/DDBJ whole genome shotgun (WGS) entry which is preliminary data.</text>
</comment>
<reference evidence="2" key="1">
    <citation type="submission" date="2022-11" db="EMBL/GenBank/DDBJ databases">
        <title>Biodiversity and phylogenetic relationships of bacteria.</title>
        <authorList>
            <person name="Machado R.A.R."/>
            <person name="Bhat A."/>
            <person name="Loulou A."/>
            <person name="Kallel S."/>
        </authorList>
    </citation>
    <scope>NUCLEOTIDE SEQUENCE</scope>
    <source>
        <strain evidence="2">K-TC2</strain>
    </source>
</reference>
<keyword evidence="3" id="KW-1185">Reference proteome</keyword>
<dbReference type="InterPro" id="IPR003615">
    <property type="entry name" value="HNH_nuc"/>
</dbReference>
<dbReference type="EMBL" id="JAPKNK010000015">
    <property type="protein sequence ID" value="MCX5572186.1"/>
    <property type="molecule type" value="Genomic_DNA"/>
</dbReference>
<evidence type="ECO:0000313" key="3">
    <source>
        <dbReference type="Proteomes" id="UP001144805"/>
    </source>
</evidence>
<evidence type="ECO:0000313" key="2">
    <source>
        <dbReference type="EMBL" id="MCX5572186.1"/>
    </source>
</evidence>
<organism evidence="2 3">
    <name type="scientific">Kaistia nematophila</name>
    <dbReference type="NCBI Taxonomy" id="2994654"/>
    <lineage>
        <taxon>Bacteria</taxon>
        <taxon>Pseudomonadati</taxon>
        <taxon>Pseudomonadota</taxon>
        <taxon>Alphaproteobacteria</taxon>
        <taxon>Hyphomicrobiales</taxon>
        <taxon>Kaistiaceae</taxon>
        <taxon>Kaistia</taxon>
    </lineage>
</organism>
<name>A0A9X3E5E9_9HYPH</name>
<dbReference type="RefSeq" id="WP_266341147.1">
    <property type="nucleotide sequence ID" value="NZ_JAPKNK010000015.1"/>
</dbReference>
<proteinExistence type="predicted"/>
<protein>
    <recommendedName>
        <fullName evidence="1">HNH nuclease domain-containing protein</fullName>
    </recommendedName>
</protein>
<gene>
    <name evidence="2" type="ORF">OSH07_23495</name>
</gene>
<accession>A0A9X3E5E9</accession>
<sequence length="230" mass="25705">MAERKAIAAATRLRLFSDSAGHCQKPDCLDTLFPVELGGDKHIAEMAHVIPHGEAGPRHEDRPAGEFDADTFENLVLLCPTCHTKIDKDPESFPRHILLEWKQNHLANLAAKQGIRSYEDRAQARAAIAGIMAESKAIWDKFAPEHGSDFEYDPESESASAWTQRIRSVILPNHYRAQAIIKANLGLATDEERRAFAEYQEHVRALSERHVCGVAGRAIRFPRAMEGIFS</sequence>
<evidence type="ECO:0000259" key="1">
    <source>
        <dbReference type="Pfam" id="PF13391"/>
    </source>
</evidence>
<dbReference type="AlphaFoldDB" id="A0A9X3E5E9"/>
<dbReference type="Proteomes" id="UP001144805">
    <property type="component" value="Unassembled WGS sequence"/>
</dbReference>
<dbReference type="CDD" id="cd00085">
    <property type="entry name" value="HNHc"/>
    <property type="match status" value="1"/>
</dbReference>
<dbReference type="Pfam" id="PF13391">
    <property type="entry name" value="HNH_2"/>
    <property type="match status" value="1"/>
</dbReference>
<feature type="domain" description="HNH nuclease" evidence="1">
    <location>
        <begin position="43"/>
        <end position="88"/>
    </location>
</feature>